<evidence type="ECO:0000313" key="15">
    <source>
        <dbReference type="Proteomes" id="UP000594262"/>
    </source>
</evidence>
<protein>
    <recommendedName>
        <fullName evidence="4">Dynein regulatory complex protein 10</fullName>
    </recommendedName>
    <alternativeName>
        <fullName evidence="10">IQ domain-containing protein D</fullName>
    </alternativeName>
</protein>
<comment type="similarity">
    <text evidence="3">Belongs to the DRC10 family.</text>
</comment>
<accession>A0A7M6DNE2</accession>
<dbReference type="PANTHER" id="PTHR31598:SF1">
    <property type="entry name" value="DYNEIN REGULATORY COMPLEX PROTEIN 10"/>
    <property type="match status" value="1"/>
</dbReference>
<evidence type="ECO:0000256" key="10">
    <source>
        <dbReference type="ARBA" id="ARBA00032180"/>
    </source>
</evidence>
<name>A0A7M6DNE2_9CNID</name>
<evidence type="ECO:0000256" key="3">
    <source>
        <dbReference type="ARBA" id="ARBA00009071"/>
    </source>
</evidence>
<dbReference type="SMART" id="SM00015">
    <property type="entry name" value="IQ"/>
    <property type="match status" value="1"/>
</dbReference>
<evidence type="ECO:0000256" key="5">
    <source>
        <dbReference type="ARBA" id="ARBA00022490"/>
    </source>
</evidence>
<feature type="coiled-coil region" evidence="12">
    <location>
        <begin position="347"/>
        <end position="395"/>
    </location>
</feature>
<dbReference type="RefSeq" id="XP_066910577.1">
    <property type="nucleotide sequence ID" value="XM_067054476.1"/>
</dbReference>
<evidence type="ECO:0000256" key="8">
    <source>
        <dbReference type="ARBA" id="ARBA00023212"/>
    </source>
</evidence>
<evidence type="ECO:0000256" key="6">
    <source>
        <dbReference type="ARBA" id="ARBA00022846"/>
    </source>
</evidence>
<organism evidence="14 15">
    <name type="scientific">Clytia hemisphaerica</name>
    <dbReference type="NCBI Taxonomy" id="252671"/>
    <lineage>
        <taxon>Eukaryota</taxon>
        <taxon>Metazoa</taxon>
        <taxon>Cnidaria</taxon>
        <taxon>Hydrozoa</taxon>
        <taxon>Hydroidolina</taxon>
        <taxon>Leptothecata</taxon>
        <taxon>Obeliida</taxon>
        <taxon>Clytiidae</taxon>
        <taxon>Clytia</taxon>
    </lineage>
</organism>
<keyword evidence="15" id="KW-1185">Reference proteome</keyword>
<evidence type="ECO:0000256" key="2">
    <source>
        <dbReference type="ARBA" id="ARBA00004611"/>
    </source>
</evidence>
<dbReference type="CDD" id="cd23767">
    <property type="entry name" value="IQCD"/>
    <property type="match status" value="1"/>
</dbReference>
<keyword evidence="5" id="KW-0963">Cytoplasm</keyword>
<evidence type="ECO:0000313" key="14">
    <source>
        <dbReference type="EnsemblMetazoa" id="CLYHEMP017897.1"/>
    </source>
</evidence>
<evidence type="ECO:0000256" key="12">
    <source>
        <dbReference type="SAM" id="Coils"/>
    </source>
</evidence>
<dbReference type="Proteomes" id="UP000594262">
    <property type="component" value="Unplaced"/>
</dbReference>
<evidence type="ECO:0000256" key="4">
    <source>
        <dbReference type="ARBA" id="ARBA00021752"/>
    </source>
</evidence>
<comment type="function">
    <text evidence="1">Component of the nexin-dynein regulatory complex (N-DRC), a key regulator of ciliary/flagellar motility which maintains the alignment and integrity of the distal axoneme and regulates microtubule sliding in motile axonemes.</text>
</comment>
<dbReference type="Pfam" id="PF00612">
    <property type="entry name" value="IQ"/>
    <property type="match status" value="1"/>
</dbReference>
<evidence type="ECO:0000256" key="9">
    <source>
        <dbReference type="ARBA" id="ARBA00023273"/>
    </source>
</evidence>
<keyword evidence="8" id="KW-0206">Cytoskeleton</keyword>
<dbReference type="OrthoDB" id="536093at2759"/>
<evidence type="ECO:0000256" key="11">
    <source>
        <dbReference type="ARBA" id="ARBA00046836"/>
    </source>
</evidence>
<evidence type="ECO:0000256" key="1">
    <source>
        <dbReference type="ARBA" id="ARBA00003029"/>
    </source>
</evidence>
<comment type="subcellular location">
    <subcellularLocation>
        <location evidence="2">Cytoplasm</location>
        <location evidence="2">Cytoskeleton</location>
        <location evidence="2">Flagellum axoneme</location>
    </subcellularLocation>
</comment>
<proteinExistence type="inferred from homology"/>
<feature type="region of interest" description="Disordered" evidence="13">
    <location>
        <begin position="433"/>
        <end position="452"/>
    </location>
</feature>
<evidence type="ECO:0000256" key="13">
    <source>
        <dbReference type="SAM" id="MobiDB-lite"/>
    </source>
</evidence>
<keyword evidence="12" id="KW-0175">Coiled coil</keyword>
<keyword evidence="7" id="KW-0969">Cilium</keyword>
<dbReference type="EnsemblMetazoa" id="CLYHEMT017897.1">
    <property type="protein sequence ID" value="CLYHEMP017897.1"/>
    <property type="gene ID" value="CLYHEMG017897"/>
</dbReference>
<dbReference type="PANTHER" id="PTHR31598">
    <property type="entry name" value="IQ DOMAIN-CONTAINING PROTEIN D"/>
    <property type="match status" value="1"/>
</dbReference>
<dbReference type="AlphaFoldDB" id="A0A7M6DNE2"/>
<dbReference type="InterPro" id="IPR042815">
    <property type="entry name" value="DRC10"/>
</dbReference>
<dbReference type="GeneID" id="136797900"/>
<keyword evidence="6" id="KW-0282">Flagellum</keyword>
<dbReference type="PROSITE" id="PS50096">
    <property type="entry name" value="IQ"/>
    <property type="match status" value="1"/>
</dbReference>
<sequence length="452" mass="52710">MAIAATTIDMASKVHQMTNGMEEIQIQPLQNKHTKRKEEEINRLFDASRRKLDSLDSQRIIGVLDDFIRKTEIVTLLPFIVENLDRYSIMLGSDLCYSIKEYDRVQTTYSKACATLRKLLQQLARQTKARGEYSGLSAESDEQSNMIEEAQTNLGFVSANLSDNIRTVLRKFKMNPSALQSIRIEFRERASEANALIDQLNQLHEMVFSRLVTTPNEEIEKHKLTIQMMTREKKARSLITKLDQELKTERAAKDNLIHQKNETVRKLKSNISMIEHDSEVSNRKLVTEAQKVEIAEIKNSDGKRGKLQQEVIQLKQRLQTQVSSHKDSELTLRKRKYKIETEVENWIQKYDSEMAEKQDDIDDLTDIYNDEKKQLQELEERFKTLEEKHTTIIEERRIAAERREKAERELRVMVRAATLLQAMWRAYRCRKALKQKAKGKGKKGKGKGKKKR</sequence>
<reference evidence="14" key="1">
    <citation type="submission" date="2021-01" db="UniProtKB">
        <authorList>
            <consortium name="EnsemblMetazoa"/>
        </authorList>
    </citation>
    <scope>IDENTIFICATION</scope>
</reference>
<evidence type="ECO:0000256" key="7">
    <source>
        <dbReference type="ARBA" id="ARBA00023069"/>
    </source>
</evidence>
<keyword evidence="9" id="KW-0966">Cell projection</keyword>
<dbReference type="InterPro" id="IPR000048">
    <property type="entry name" value="IQ_motif_EF-hand-BS"/>
</dbReference>
<comment type="subunit">
    <text evidence="11">Component of the nexin-dynein regulatory complex (N-DRC). Interacts with CFAP52.</text>
</comment>